<accession>A0A2V3A605</accession>
<dbReference type="PANTHER" id="PTHR10742:SF342">
    <property type="entry name" value="AMINE OXIDASE"/>
    <property type="match status" value="1"/>
</dbReference>
<dbReference type="Gene3D" id="3.90.660.10">
    <property type="match status" value="1"/>
</dbReference>
<evidence type="ECO:0000256" key="3">
    <source>
        <dbReference type="PIRSR" id="PIRSR601613-1"/>
    </source>
</evidence>
<proteinExistence type="predicted"/>
<dbReference type="Pfam" id="PF01593">
    <property type="entry name" value="Amino_oxidase"/>
    <property type="match status" value="1"/>
</dbReference>
<gene>
    <name evidence="5" type="ORF">DFO73_101676</name>
</gene>
<keyword evidence="2" id="KW-0560">Oxidoreductase</keyword>
<feature type="binding site" evidence="3">
    <location>
        <begin position="58"/>
        <end position="59"/>
    </location>
    <ligand>
        <name>FAD</name>
        <dbReference type="ChEBI" id="CHEBI:57692"/>
    </ligand>
</feature>
<feature type="binding site" evidence="3">
    <location>
        <begin position="83"/>
        <end position="86"/>
    </location>
    <ligand>
        <name>FAD</name>
        <dbReference type="ChEBI" id="CHEBI:57692"/>
    </ligand>
</feature>
<feature type="domain" description="Amine oxidase" evidence="4">
    <location>
        <begin position="38"/>
        <end position="479"/>
    </location>
</feature>
<dbReference type="AlphaFoldDB" id="A0A2V3A605"/>
<name>A0A2V3A605_9BACI</name>
<reference evidence="5 6" key="1">
    <citation type="submission" date="2018-05" db="EMBL/GenBank/DDBJ databases">
        <title>Freshwater and sediment microbial communities from various areas in North America, analyzing microbe dynamics in response to fracking.</title>
        <authorList>
            <person name="Lamendella R."/>
        </authorList>
    </citation>
    <scope>NUCLEOTIDE SEQUENCE [LARGE SCALE GENOMIC DNA]</scope>
    <source>
        <strain evidence="5 6">15_TX</strain>
    </source>
</reference>
<dbReference type="RefSeq" id="WP_110063342.1">
    <property type="nucleotide sequence ID" value="NZ_QGTW01000001.1"/>
</dbReference>
<comment type="cofactor">
    <cofactor evidence="1">
        <name>FAD</name>
        <dbReference type="ChEBI" id="CHEBI:57692"/>
    </cofactor>
</comment>
<evidence type="ECO:0000313" key="6">
    <source>
        <dbReference type="Proteomes" id="UP000247150"/>
    </source>
</evidence>
<dbReference type="EMBL" id="QGTW01000001">
    <property type="protein sequence ID" value="PWW32412.1"/>
    <property type="molecule type" value="Genomic_DNA"/>
</dbReference>
<protein>
    <submittedName>
        <fullName evidence="5">Monoamine oxidase</fullName>
    </submittedName>
</protein>
<dbReference type="Gene3D" id="1.10.405.10">
    <property type="entry name" value="Guanine Nucleotide Dissociation Inhibitor, domain 1"/>
    <property type="match status" value="1"/>
</dbReference>
<evidence type="ECO:0000256" key="2">
    <source>
        <dbReference type="ARBA" id="ARBA00023002"/>
    </source>
</evidence>
<dbReference type="PANTHER" id="PTHR10742">
    <property type="entry name" value="FLAVIN MONOAMINE OXIDASE"/>
    <property type="match status" value="1"/>
</dbReference>
<feature type="binding site" evidence="3">
    <location>
        <position position="86"/>
    </location>
    <ligand>
        <name>substrate</name>
    </ligand>
</feature>
<dbReference type="Gene3D" id="3.50.50.60">
    <property type="entry name" value="FAD/NAD(P)-binding domain"/>
    <property type="match status" value="1"/>
</dbReference>
<dbReference type="InterPro" id="IPR050281">
    <property type="entry name" value="Flavin_monoamine_oxidase"/>
</dbReference>
<evidence type="ECO:0000256" key="1">
    <source>
        <dbReference type="ARBA" id="ARBA00001974"/>
    </source>
</evidence>
<dbReference type="InterPro" id="IPR002937">
    <property type="entry name" value="Amino_oxidase"/>
</dbReference>
<dbReference type="Proteomes" id="UP000247150">
    <property type="component" value="Unassembled WGS sequence"/>
</dbReference>
<dbReference type="InterPro" id="IPR001613">
    <property type="entry name" value="Flavin_amine_oxidase"/>
</dbReference>
<feature type="binding site" evidence="3">
    <location>
        <position position="456"/>
    </location>
    <ligand>
        <name>FAD</name>
        <dbReference type="ChEBI" id="CHEBI:57692"/>
    </ligand>
</feature>
<dbReference type="PRINTS" id="PR00757">
    <property type="entry name" value="AMINEOXDASEF"/>
</dbReference>
<dbReference type="SUPFAM" id="SSF51905">
    <property type="entry name" value="FAD/NAD(P)-binding domain"/>
    <property type="match status" value="1"/>
</dbReference>
<evidence type="ECO:0000259" key="4">
    <source>
        <dbReference type="Pfam" id="PF01593"/>
    </source>
</evidence>
<dbReference type="OrthoDB" id="25353at2"/>
<sequence>MAWNKKLELTIEQMLYLIRNGLRKSHSPKHIIIVGAGMAGLVAGSLLKESGHKITILEADGRIGGRVYTMRSPFSDGLYFNAGPMRIPHVHSLTFEYIKKFRLPINVFINRTPMDLLYVNGIKTRLDVFERNPGILKFPIPPNEKGKSAEELLLSVVQPFIDFINQDPVRNWAILEKQYRKYSFGYILNSYFSDGAIDMIGVLLDLEAFMGMSFIEVLRELIIFTSPGGYYEITGGMDRLPKAFLPQLKEDIRLQQKMTGIVQDTNGVAIHCTHQHSQESFTLTGDLAIVTIPFTALRFVDVKPFHSFSYLKRRAIRELNYMAATKIAIEFKSRFWEKEGQLGGKTITDLPIRFTFLPSHGIGTKGPAIVLASYTWADEALTWDSQPEDERIHYALKNLAEIYGNQVYAQFVTGASYSWGQNPYSCGGFTFFEPGQETELYPNILAPEGRVHFAGEHTSLTHGWIQGAIESGIRVAYEVNDLPK</sequence>
<dbReference type="SUPFAM" id="SSF54373">
    <property type="entry name" value="FAD-linked reductases, C-terminal domain"/>
    <property type="match status" value="1"/>
</dbReference>
<comment type="caution">
    <text evidence="5">The sequence shown here is derived from an EMBL/GenBank/DDBJ whole genome shotgun (WGS) entry which is preliminary data.</text>
</comment>
<dbReference type="GO" id="GO:0009063">
    <property type="term" value="P:amino acid catabolic process"/>
    <property type="evidence" value="ECO:0007669"/>
    <property type="project" value="TreeGrafter"/>
</dbReference>
<organism evidence="5 6">
    <name type="scientific">Cytobacillus oceanisediminis</name>
    <dbReference type="NCBI Taxonomy" id="665099"/>
    <lineage>
        <taxon>Bacteria</taxon>
        <taxon>Bacillati</taxon>
        <taxon>Bacillota</taxon>
        <taxon>Bacilli</taxon>
        <taxon>Bacillales</taxon>
        <taxon>Bacillaceae</taxon>
        <taxon>Cytobacillus</taxon>
    </lineage>
</organism>
<dbReference type="GO" id="GO:0001716">
    <property type="term" value="F:L-amino-acid oxidase activity"/>
    <property type="evidence" value="ECO:0007669"/>
    <property type="project" value="TreeGrafter"/>
</dbReference>
<evidence type="ECO:0000313" key="5">
    <source>
        <dbReference type="EMBL" id="PWW32412.1"/>
    </source>
</evidence>
<dbReference type="InterPro" id="IPR036188">
    <property type="entry name" value="FAD/NAD-bd_sf"/>
</dbReference>